<feature type="non-terminal residue" evidence="2">
    <location>
        <position position="115"/>
    </location>
</feature>
<feature type="region of interest" description="Disordered" evidence="1">
    <location>
        <begin position="1"/>
        <end position="31"/>
    </location>
</feature>
<reference evidence="2" key="1">
    <citation type="submission" date="2015-04" db="EMBL/GenBank/DDBJ databases">
        <title>The genome sequence of the plant pathogenic Rhizarian Plasmodiophora brassicae reveals insights in its biotrophic life cycle and the origin of chitin synthesis.</title>
        <authorList>
            <person name="Schwelm A."/>
            <person name="Fogelqvist J."/>
            <person name="Knaust A."/>
            <person name="Julke S."/>
            <person name="Lilja T."/>
            <person name="Dhandapani V."/>
            <person name="Bonilla-Rosso G."/>
            <person name="Karlsson M."/>
            <person name="Shevchenko A."/>
            <person name="Choi S.R."/>
            <person name="Kim H.G."/>
            <person name="Park J.Y."/>
            <person name="Lim Y.P."/>
            <person name="Ludwig-Muller J."/>
            <person name="Dixelius C."/>
        </authorList>
    </citation>
    <scope>NUCLEOTIDE SEQUENCE</scope>
    <source>
        <tissue evidence="2">Potato root galls</tissue>
    </source>
</reference>
<evidence type="ECO:0000313" key="2">
    <source>
        <dbReference type="EMBL" id="CRZ08158.1"/>
    </source>
</evidence>
<name>A0A0H5R1P5_9EUKA</name>
<proteinExistence type="predicted"/>
<organism evidence="2">
    <name type="scientific">Spongospora subterranea</name>
    <dbReference type="NCBI Taxonomy" id="70186"/>
    <lineage>
        <taxon>Eukaryota</taxon>
        <taxon>Sar</taxon>
        <taxon>Rhizaria</taxon>
        <taxon>Endomyxa</taxon>
        <taxon>Phytomyxea</taxon>
        <taxon>Plasmodiophorida</taxon>
        <taxon>Plasmodiophoridae</taxon>
        <taxon>Spongospora</taxon>
    </lineage>
</organism>
<dbReference type="GO" id="GO:0003676">
    <property type="term" value="F:nucleic acid binding"/>
    <property type="evidence" value="ECO:0007669"/>
    <property type="project" value="InterPro"/>
</dbReference>
<sequence length="115" mass="13279">MEISNTMRVEVQQHFDNRKRKEKPETEAVEIESTAKLGPKVTSSYEWEIIALNKGLDRAIEKDYRGAKIHIMTDSLSWMTQLKSLPTKPRRVNAVVAKCTKKLAERTNENQVDIH</sequence>
<protein>
    <submittedName>
        <fullName evidence="2">Uncharacterized protein</fullName>
    </submittedName>
</protein>
<dbReference type="EMBL" id="HACM01007716">
    <property type="protein sequence ID" value="CRZ08158.1"/>
    <property type="molecule type" value="Transcribed_RNA"/>
</dbReference>
<accession>A0A0H5R1P5</accession>
<dbReference type="AlphaFoldDB" id="A0A0H5R1P5"/>
<dbReference type="InterPro" id="IPR036397">
    <property type="entry name" value="RNaseH_sf"/>
</dbReference>
<dbReference type="Gene3D" id="3.30.420.10">
    <property type="entry name" value="Ribonuclease H-like superfamily/Ribonuclease H"/>
    <property type="match status" value="1"/>
</dbReference>
<evidence type="ECO:0000256" key="1">
    <source>
        <dbReference type="SAM" id="MobiDB-lite"/>
    </source>
</evidence>